<feature type="chain" id="PRO_5046993979" description="Peptidase M14 domain-containing protein" evidence="9">
    <location>
        <begin position="28"/>
        <end position="886"/>
    </location>
</feature>
<evidence type="ECO:0000256" key="4">
    <source>
        <dbReference type="ARBA" id="ARBA00022801"/>
    </source>
</evidence>
<feature type="signal peptide" evidence="9">
    <location>
        <begin position="1"/>
        <end position="27"/>
    </location>
</feature>
<feature type="region of interest" description="Disordered" evidence="8">
    <location>
        <begin position="32"/>
        <end position="52"/>
    </location>
</feature>
<reference evidence="11 12" key="1">
    <citation type="submission" date="2020-05" db="EMBL/GenBank/DDBJ databases">
        <title>Genomic Encyclopedia of Type Strains, Phase III (KMG-III): the genomes of soil and plant-associated and newly described type strains.</title>
        <authorList>
            <person name="Whitman W."/>
        </authorList>
    </citation>
    <scope>NUCLEOTIDE SEQUENCE [LARGE SCALE GENOMIC DNA]</scope>
    <source>
        <strain evidence="11 12">KCTC 19046</strain>
    </source>
</reference>
<dbReference type="Proteomes" id="UP000757540">
    <property type="component" value="Unassembled WGS sequence"/>
</dbReference>
<dbReference type="PANTHER" id="PTHR11705:SF143">
    <property type="entry name" value="SLL0236 PROTEIN"/>
    <property type="match status" value="1"/>
</dbReference>
<sequence>MKLQRVIAGLAATAVAVSTLAAGAAVADDHDERVAAGQSSGRGPDREGPPGSARAFAELVEAAAGRPAAKATDGAIDMPASYPHQPRLTVHPADPDDATRLNETIAYSELAPRLNALMAASDRVSAQVVGQSTEGRDLYLVTLTAPEKRGETSKQTRWREQIRTAPQRAARDKQLAAGYKTPIWISSNIHGNEWEGTDASMQLIEEMATSDDAAVTELLAQHRVYFSVSLNPDGRTAATRATSLGLDANRDMVTGATPEATSFIATAQALQPLYAADFHGYTNVLQMEPCGPPHGENYEYDLFVPHGYALALQVEADVTAAQIPGNTYYDTTTGQVTTRNTGNIKIPYRDTPSGWDDYPPIFTAQYAAYHGAVTATVELPRGRTGPTTTPANAVINTAVARTTMESILDYVSANSDAMLADQIELFRRGVAGEPKAALTADDVAAVPGPDQWKEHWDAADDQNPVDLPAAYVVPVGDGQRSSSDAEALVDALLLHGVEVGTLPRATRVDGVTYPAGSFVVDMHQPRRGLANVLLDLGTDISGQIPSMYDISAWSLAHTWGATVDKVGSVEGPRVRPVVPLKRVPSDGTLPRRADHVAFDVAGVEDYRALNHLLGEDAPVWLLDDGRAVVGPEGLPVAAEVVVEYDIAFEKVSRDVVVSLDDDARLEDLTVAVAGNQDDVLSLTALGFDDLVRVTAAGVNAGAATATTGLEGADVLWVGTSFNLAAGSAGRAAVADWLDDGGAIVGRTNQAFTVASSFGLVAGTVVAGNGSGNGIVDVDTPGSSIFAAHPQDTSFIYPAYWFTDLGEGTTAELRYDAEQPFLAGHWRGTGSGANGPVAAAGQAAVISGESASGARAVVFGTSPFFRTHPKGPMSQAASAIFWAASGD</sequence>
<name>A0ABX1ZZA5_9MICO</name>
<evidence type="ECO:0000313" key="12">
    <source>
        <dbReference type="Proteomes" id="UP000757540"/>
    </source>
</evidence>
<proteinExistence type="inferred from homology"/>
<evidence type="ECO:0000259" key="10">
    <source>
        <dbReference type="PROSITE" id="PS52035"/>
    </source>
</evidence>
<keyword evidence="9" id="KW-0732">Signal</keyword>
<protein>
    <recommendedName>
        <fullName evidence="10">Peptidase M14 domain-containing protein</fullName>
    </recommendedName>
</protein>
<comment type="caution">
    <text evidence="11">The sequence shown here is derived from an EMBL/GenBank/DDBJ whole genome shotgun (WGS) entry which is preliminary data.</text>
</comment>
<evidence type="ECO:0000256" key="3">
    <source>
        <dbReference type="ARBA" id="ARBA00022670"/>
    </source>
</evidence>
<evidence type="ECO:0000256" key="9">
    <source>
        <dbReference type="SAM" id="SignalP"/>
    </source>
</evidence>
<comment type="cofactor">
    <cofactor evidence="1">
        <name>Zn(2+)</name>
        <dbReference type="ChEBI" id="CHEBI:29105"/>
    </cofactor>
</comment>
<keyword evidence="6" id="KW-0482">Metalloprotease</keyword>
<accession>A0ABX1ZZA5</accession>
<feature type="active site" description="Proton donor/acceptor" evidence="7">
    <location>
        <position position="378"/>
    </location>
</feature>
<feature type="domain" description="Peptidase M14" evidence="10">
    <location>
        <begin position="103"/>
        <end position="402"/>
    </location>
</feature>
<evidence type="ECO:0000313" key="11">
    <source>
        <dbReference type="EMBL" id="NOV95950.1"/>
    </source>
</evidence>
<evidence type="ECO:0000256" key="5">
    <source>
        <dbReference type="ARBA" id="ARBA00022833"/>
    </source>
</evidence>
<dbReference type="Pfam" id="PF00246">
    <property type="entry name" value="Peptidase_M14"/>
    <property type="match status" value="1"/>
</dbReference>
<dbReference type="InterPro" id="IPR000834">
    <property type="entry name" value="Peptidase_M14"/>
</dbReference>
<keyword evidence="3" id="KW-0645">Protease</keyword>
<dbReference type="PROSITE" id="PS52035">
    <property type="entry name" value="PEPTIDASE_M14"/>
    <property type="match status" value="1"/>
</dbReference>
<dbReference type="EMBL" id="JABEZU010000001">
    <property type="protein sequence ID" value="NOV95950.1"/>
    <property type="molecule type" value="Genomic_DNA"/>
</dbReference>
<dbReference type="PANTHER" id="PTHR11705">
    <property type="entry name" value="PROTEASE FAMILY M14 CARBOXYPEPTIDASE A,B"/>
    <property type="match status" value="1"/>
</dbReference>
<evidence type="ECO:0000256" key="6">
    <source>
        <dbReference type="ARBA" id="ARBA00023049"/>
    </source>
</evidence>
<keyword evidence="12" id="KW-1185">Reference proteome</keyword>
<evidence type="ECO:0000256" key="2">
    <source>
        <dbReference type="ARBA" id="ARBA00005988"/>
    </source>
</evidence>
<keyword evidence="4" id="KW-0378">Hydrolase</keyword>
<evidence type="ECO:0000256" key="7">
    <source>
        <dbReference type="PROSITE-ProRule" id="PRU01379"/>
    </source>
</evidence>
<evidence type="ECO:0000256" key="1">
    <source>
        <dbReference type="ARBA" id="ARBA00001947"/>
    </source>
</evidence>
<dbReference type="SUPFAM" id="SSF53187">
    <property type="entry name" value="Zn-dependent exopeptidases"/>
    <property type="match status" value="1"/>
</dbReference>
<organism evidence="11 12">
    <name type="scientific">Isoptericola halotolerans</name>
    <dbReference type="NCBI Taxonomy" id="300560"/>
    <lineage>
        <taxon>Bacteria</taxon>
        <taxon>Bacillati</taxon>
        <taxon>Actinomycetota</taxon>
        <taxon>Actinomycetes</taxon>
        <taxon>Micrococcales</taxon>
        <taxon>Promicromonosporaceae</taxon>
        <taxon>Isoptericola</taxon>
    </lineage>
</organism>
<comment type="similarity">
    <text evidence="2 7">Belongs to the peptidase M14 family.</text>
</comment>
<evidence type="ECO:0000256" key="8">
    <source>
        <dbReference type="SAM" id="MobiDB-lite"/>
    </source>
</evidence>
<dbReference type="PRINTS" id="PR00765">
    <property type="entry name" value="CRBOXYPTASEA"/>
</dbReference>
<gene>
    <name evidence="11" type="ORF">HDG69_000503</name>
</gene>
<dbReference type="SMART" id="SM00631">
    <property type="entry name" value="Zn_pept"/>
    <property type="match status" value="1"/>
</dbReference>
<keyword evidence="5" id="KW-0862">Zinc</keyword>
<dbReference type="Gene3D" id="3.40.630.10">
    <property type="entry name" value="Zn peptidases"/>
    <property type="match status" value="1"/>
</dbReference>
<dbReference type="RefSeq" id="WP_171782201.1">
    <property type="nucleotide sequence ID" value="NZ_BAAAML010000002.1"/>
</dbReference>